<evidence type="ECO:0000313" key="3">
    <source>
        <dbReference type="Proteomes" id="UP000078492"/>
    </source>
</evidence>
<feature type="transmembrane region" description="Helical" evidence="1">
    <location>
        <begin position="22"/>
        <end position="43"/>
    </location>
</feature>
<keyword evidence="3" id="KW-1185">Reference proteome</keyword>
<dbReference type="EMBL" id="KQ979154">
    <property type="protein sequence ID" value="KYN22419.1"/>
    <property type="molecule type" value="Genomic_DNA"/>
</dbReference>
<keyword evidence="1" id="KW-0812">Transmembrane</keyword>
<evidence type="ECO:0000313" key="2">
    <source>
        <dbReference type="EMBL" id="KYN22419.1"/>
    </source>
</evidence>
<sequence>MTKTVRESVVITRETTGEAVRYVVWIIVIFPIAHPDIPIIIIVNETYVVSIKFMSRDVDLEFCQVEKTAEDKNYSFSSHRTLRIFLEFSINFLVQYFIIFNNLRKYGDEILYRDEIGNLLIYNVSSAASKILLDSSNPVSFLKFLHVV</sequence>
<evidence type="ECO:0000256" key="1">
    <source>
        <dbReference type="SAM" id="Phobius"/>
    </source>
</evidence>
<keyword evidence="1" id="KW-1133">Transmembrane helix</keyword>
<feature type="transmembrane region" description="Helical" evidence="1">
    <location>
        <begin position="84"/>
        <end position="103"/>
    </location>
</feature>
<organism evidence="2 3">
    <name type="scientific">Trachymyrmex cornetzi</name>
    <dbReference type="NCBI Taxonomy" id="471704"/>
    <lineage>
        <taxon>Eukaryota</taxon>
        <taxon>Metazoa</taxon>
        <taxon>Ecdysozoa</taxon>
        <taxon>Arthropoda</taxon>
        <taxon>Hexapoda</taxon>
        <taxon>Insecta</taxon>
        <taxon>Pterygota</taxon>
        <taxon>Neoptera</taxon>
        <taxon>Endopterygota</taxon>
        <taxon>Hymenoptera</taxon>
        <taxon>Apocrita</taxon>
        <taxon>Aculeata</taxon>
        <taxon>Formicoidea</taxon>
        <taxon>Formicidae</taxon>
        <taxon>Myrmicinae</taxon>
        <taxon>Trachymyrmex</taxon>
    </lineage>
</organism>
<reference evidence="2 3" key="1">
    <citation type="submission" date="2015-09" db="EMBL/GenBank/DDBJ databases">
        <title>Trachymyrmex cornetzi WGS genome.</title>
        <authorList>
            <person name="Nygaard S."/>
            <person name="Hu H."/>
            <person name="Boomsma J."/>
            <person name="Zhang G."/>
        </authorList>
    </citation>
    <scope>NUCLEOTIDE SEQUENCE [LARGE SCALE GENOMIC DNA]</scope>
    <source>
        <strain evidence="2">Tcor2-1</strain>
        <tissue evidence="2">Whole body</tissue>
    </source>
</reference>
<proteinExistence type="predicted"/>
<accession>A0A151JBP5</accession>
<dbReference type="Proteomes" id="UP000078492">
    <property type="component" value="Unassembled WGS sequence"/>
</dbReference>
<name>A0A151JBP5_9HYME</name>
<gene>
    <name evidence="2" type="ORF">ALC57_05181</name>
</gene>
<keyword evidence="1" id="KW-0472">Membrane</keyword>
<dbReference type="AlphaFoldDB" id="A0A151JBP5"/>
<protein>
    <submittedName>
        <fullName evidence="2">Uncharacterized protein</fullName>
    </submittedName>
</protein>